<name>A0A6A7N5C3_9BURK</name>
<evidence type="ECO:0000313" key="4">
    <source>
        <dbReference type="Proteomes" id="UP000440498"/>
    </source>
</evidence>
<feature type="chain" id="PRO_5025443395" evidence="1">
    <location>
        <begin position="27"/>
        <end position="247"/>
    </location>
</feature>
<organism evidence="3 4">
    <name type="scientific">Rugamonas aquatica</name>
    <dbReference type="NCBI Taxonomy" id="2743357"/>
    <lineage>
        <taxon>Bacteria</taxon>
        <taxon>Pseudomonadati</taxon>
        <taxon>Pseudomonadota</taxon>
        <taxon>Betaproteobacteria</taxon>
        <taxon>Burkholderiales</taxon>
        <taxon>Oxalobacteraceae</taxon>
        <taxon>Telluria group</taxon>
        <taxon>Rugamonas</taxon>
    </lineage>
</organism>
<dbReference type="Proteomes" id="UP000440498">
    <property type="component" value="Unassembled WGS sequence"/>
</dbReference>
<comment type="caution">
    <text evidence="3">The sequence shown here is derived from an EMBL/GenBank/DDBJ whole genome shotgun (WGS) entry which is preliminary data.</text>
</comment>
<dbReference type="Pfam" id="PF07589">
    <property type="entry name" value="PEP-CTERM"/>
    <property type="match status" value="1"/>
</dbReference>
<sequence>MKLISRCFVSTIAAAALLTPMLSAQAKSVTTPIITLTDNGAKPLDFHLVSQVTNAYGRSYTTIQLDGLGALLNGAISNQPGEADVYKQLSAAQSLAMLIDPHYAPVTTTLKLNFTYDVSSGSSWAASRLDVNSKLGYQQDGFTATVYGSGTTDLTSLQMFGYAFDPSWYSPSENRQQMEIQYDASMKAGSSPWYGGGVSFKANSVTLTFETQQISAVPEPDAVMLMLAGLAVVGVAAKRRQKSRSAS</sequence>
<dbReference type="NCBIfam" id="TIGR02595">
    <property type="entry name" value="PEP_CTERM"/>
    <property type="match status" value="1"/>
</dbReference>
<evidence type="ECO:0000256" key="1">
    <source>
        <dbReference type="SAM" id="SignalP"/>
    </source>
</evidence>
<dbReference type="AlphaFoldDB" id="A0A6A7N5C3"/>
<feature type="signal peptide" evidence="1">
    <location>
        <begin position="1"/>
        <end position="26"/>
    </location>
</feature>
<keyword evidence="4" id="KW-1185">Reference proteome</keyword>
<evidence type="ECO:0000313" key="3">
    <source>
        <dbReference type="EMBL" id="MQA40305.1"/>
    </source>
</evidence>
<keyword evidence="1" id="KW-0732">Signal</keyword>
<protein>
    <submittedName>
        <fullName evidence="3">PEP-CTERM sorting domain-containing protein</fullName>
    </submittedName>
</protein>
<dbReference type="EMBL" id="WHUG01000008">
    <property type="protein sequence ID" value="MQA40305.1"/>
    <property type="molecule type" value="Genomic_DNA"/>
</dbReference>
<proteinExistence type="predicted"/>
<reference evidence="3 4" key="1">
    <citation type="submission" date="2019-10" db="EMBL/GenBank/DDBJ databases">
        <title>Two novel species isolated from a subtropical stream in China.</title>
        <authorList>
            <person name="Lu H."/>
        </authorList>
    </citation>
    <scope>NUCLEOTIDE SEQUENCE [LARGE SCALE GENOMIC DNA]</scope>
    <source>
        <strain evidence="3 4">FT29W</strain>
    </source>
</reference>
<dbReference type="InterPro" id="IPR013424">
    <property type="entry name" value="Ice-binding_C"/>
</dbReference>
<feature type="domain" description="Ice-binding protein C-terminal" evidence="2">
    <location>
        <begin position="216"/>
        <end position="240"/>
    </location>
</feature>
<gene>
    <name evidence="3" type="ORF">GEV02_19310</name>
</gene>
<accession>A0A6A7N5C3</accession>
<dbReference type="RefSeq" id="WP_152839515.1">
    <property type="nucleotide sequence ID" value="NZ_WHUG01000008.1"/>
</dbReference>
<evidence type="ECO:0000259" key="2">
    <source>
        <dbReference type="Pfam" id="PF07589"/>
    </source>
</evidence>